<dbReference type="InterPro" id="IPR036322">
    <property type="entry name" value="WD40_repeat_dom_sf"/>
</dbReference>
<dbReference type="KEGG" id="tpf:TPHA_0J02070"/>
<dbReference type="InterPro" id="IPR052415">
    <property type="entry name" value="Diphthine_MTase"/>
</dbReference>
<proteinExistence type="inferred from homology"/>
<comment type="catalytic activity">
    <reaction evidence="7">
        <text>diphthine methyl ester-[translation elongation factor 2] + H2O = diphthine-[translation elongation factor 2] + methanol + H(+)</text>
        <dbReference type="Rhea" id="RHEA:42656"/>
        <dbReference type="Rhea" id="RHEA-COMP:10172"/>
        <dbReference type="Rhea" id="RHEA-COMP:10173"/>
        <dbReference type="ChEBI" id="CHEBI:15377"/>
        <dbReference type="ChEBI" id="CHEBI:15378"/>
        <dbReference type="ChEBI" id="CHEBI:17790"/>
        <dbReference type="ChEBI" id="CHEBI:79005"/>
        <dbReference type="ChEBI" id="CHEBI:82696"/>
        <dbReference type="EC" id="3.1.1.97"/>
    </reaction>
</comment>
<comment type="pathway">
    <text evidence="1">Protein modification; peptidyl-diphthamide biosynthesis.</text>
</comment>
<evidence type="ECO:0000256" key="4">
    <source>
        <dbReference type="ARBA" id="ARBA00022801"/>
    </source>
</evidence>
<protein>
    <recommendedName>
        <fullName evidence="6">methylated diphthine methylhydrolase</fullName>
        <ecNumber evidence="6">3.1.1.97</ecNumber>
    </recommendedName>
</protein>
<evidence type="ECO:0000256" key="1">
    <source>
        <dbReference type="ARBA" id="ARBA00005156"/>
    </source>
</evidence>
<reference evidence="8 9" key="1">
    <citation type="journal article" date="2011" name="Proc. Natl. Acad. Sci. U.S.A.">
        <title>Evolutionary erosion of yeast sex chromosomes by mating-type switching accidents.</title>
        <authorList>
            <person name="Gordon J.L."/>
            <person name="Armisen D."/>
            <person name="Proux-Wera E."/>
            <person name="Oheigeartaigh S.S."/>
            <person name="Byrne K.P."/>
            <person name="Wolfe K.H."/>
        </authorList>
    </citation>
    <scope>NUCLEOTIDE SEQUENCE [LARGE SCALE GENOMIC DNA]</scope>
    <source>
        <strain evidence="9">ATCC 24235 / CBS 4417 / NBRC 1672 / NRRL Y-8282 / UCD 70-5</strain>
    </source>
</reference>
<keyword evidence="4" id="KW-0378">Hydrolase</keyword>
<dbReference type="OrthoDB" id="1930760at2759"/>
<accession>G8BYT5</accession>
<name>G8BYT5_TETPH</name>
<evidence type="ECO:0000313" key="8">
    <source>
        <dbReference type="EMBL" id="CCE65027.1"/>
    </source>
</evidence>
<dbReference type="GO" id="GO:0061685">
    <property type="term" value="F:diphthine methylesterase activity"/>
    <property type="evidence" value="ECO:0007669"/>
    <property type="project" value="UniProtKB-EC"/>
</dbReference>
<dbReference type="GO" id="GO:0005768">
    <property type="term" value="C:endosome"/>
    <property type="evidence" value="ECO:0007669"/>
    <property type="project" value="EnsemblFungi"/>
</dbReference>
<keyword evidence="2" id="KW-0853">WD repeat</keyword>
<dbReference type="InterPro" id="IPR015943">
    <property type="entry name" value="WD40/YVTN_repeat-like_dom_sf"/>
</dbReference>
<dbReference type="SMART" id="SM00320">
    <property type="entry name" value="WD40"/>
    <property type="match status" value="3"/>
</dbReference>
<dbReference type="EC" id="3.1.1.97" evidence="6"/>
<dbReference type="AlphaFoldDB" id="G8BYT5"/>
<keyword evidence="3" id="KW-0677">Repeat</keyword>
<dbReference type="RefSeq" id="XP_003687461.1">
    <property type="nucleotide sequence ID" value="XM_003687413.1"/>
</dbReference>
<dbReference type="PANTHER" id="PTHR46042:SF1">
    <property type="entry name" value="DIPHTHINE METHYLTRANSFERASE"/>
    <property type="match status" value="1"/>
</dbReference>
<evidence type="ECO:0000256" key="2">
    <source>
        <dbReference type="ARBA" id="ARBA00022574"/>
    </source>
</evidence>
<dbReference type="Proteomes" id="UP000005666">
    <property type="component" value="Chromosome 10"/>
</dbReference>
<dbReference type="GO" id="GO:0017183">
    <property type="term" value="P:protein histidyl modification to diphthamide"/>
    <property type="evidence" value="ECO:0007669"/>
    <property type="project" value="EnsemblFungi"/>
</dbReference>
<dbReference type="InterPro" id="IPR001680">
    <property type="entry name" value="WD40_rpt"/>
</dbReference>
<dbReference type="STRING" id="1071381.G8BYT5"/>
<evidence type="ECO:0000256" key="3">
    <source>
        <dbReference type="ARBA" id="ARBA00022737"/>
    </source>
</evidence>
<dbReference type="EMBL" id="HE612865">
    <property type="protein sequence ID" value="CCE65027.1"/>
    <property type="molecule type" value="Genomic_DNA"/>
</dbReference>
<dbReference type="HOGENOM" id="CLU_036100_2_0_1"/>
<evidence type="ECO:0000256" key="7">
    <source>
        <dbReference type="ARBA" id="ARBA00047551"/>
    </source>
</evidence>
<dbReference type="OMA" id="LVCCMYD"/>
<comment type="similarity">
    <text evidence="5">Belongs to the DPH7 family.</text>
</comment>
<gene>
    <name evidence="8" type="primary">TPHA0J02070</name>
    <name evidence="8" type="ordered locus">TPHA_0J02070</name>
</gene>
<dbReference type="PANTHER" id="PTHR46042">
    <property type="entry name" value="DIPHTHINE METHYLTRANSFERASE"/>
    <property type="match status" value="1"/>
</dbReference>
<dbReference type="SUPFAM" id="SSF50978">
    <property type="entry name" value="WD40 repeat-like"/>
    <property type="match status" value="1"/>
</dbReference>
<dbReference type="eggNOG" id="KOG0280">
    <property type="taxonomic scope" value="Eukaryota"/>
</dbReference>
<keyword evidence="9" id="KW-1185">Reference proteome</keyword>
<sequence length="378" mass="42014">MEESKTVAATLTKFPPCCLRIFRDKYILVGTYELDKPTGNRTGTVDVYDDELVLVNSYPCYGAVLDLKLSPFDATLVISAHSTGNVMLWKVECESRLELKLIKNIQVFEIETLITSLHFSPLKASTVLLTATSGEAVTINIETGDVTFSSNAVEAYYSKVETKALNVQGISESIVEQDSEPFSTKHSLECWTGEFGALQPLADTVFTGGDDATIMGHDLRSHDVIWTNNRIHEAGVVGIKCSTQTFRTSKPTSIVTGSYDDQIRSFDFRMLGADSIYPGQNIPVLNSQQLNLGGGVWRFSEAPINLQYEKDTLLVCCMYNGTKIVTINDLETSNADEQFQEIHYLKNGHDSMCYGGDWSSRFIATCSFYDKSLQKWNP</sequence>
<evidence type="ECO:0000256" key="6">
    <source>
        <dbReference type="ARBA" id="ARBA00039131"/>
    </source>
</evidence>
<organism evidence="8 9">
    <name type="scientific">Tetrapisispora phaffii (strain ATCC 24235 / CBS 4417 / NBRC 1672 / NRRL Y-8282 / UCD 70-5)</name>
    <name type="common">Yeast</name>
    <name type="synonym">Fabospora phaffii</name>
    <dbReference type="NCBI Taxonomy" id="1071381"/>
    <lineage>
        <taxon>Eukaryota</taxon>
        <taxon>Fungi</taxon>
        <taxon>Dikarya</taxon>
        <taxon>Ascomycota</taxon>
        <taxon>Saccharomycotina</taxon>
        <taxon>Saccharomycetes</taxon>
        <taxon>Saccharomycetales</taxon>
        <taxon>Saccharomycetaceae</taxon>
        <taxon>Tetrapisispora</taxon>
    </lineage>
</organism>
<evidence type="ECO:0000256" key="5">
    <source>
        <dbReference type="ARBA" id="ARBA00038092"/>
    </source>
</evidence>
<dbReference type="GeneID" id="11533040"/>
<evidence type="ECO:0000313" key="9">
    <source>
        <dbReference type="Proteomes" id="UP000005666"/>
    </source>
</evidence>
<dbReference type="GO" id="GO:0032456">
    <property type="term" value="P:endocytic recycling"/>
    <property type="evidence" value="ECO:0007669"/>
    <property type="project" value="EnsemblFungi"/>
</dbReference>
<dbReference type="Gene3D" id="2.130.10.10">
    <property type="entry name" value="YVTN repeat-like/Quinoprotein amine dehydrogenase"/>
    <property type="match status" value="1"/>
</dbReference>